<keyword evidence="2" id="KW-0067">ATP-binding</keyword>
<feature type="non-terminal residue" evidence="2">
    <location>
        <position position="1"/>
    </location>
</feature>
<keyword evidence="2" id="KW-0547">Nucleotide-binding</keyword>
<feature type="compositionally biased region" description="Basic residues" evidence="1">
    <location>
        <begin position="81"/>
        <end position="92"/>
    </location>
</feature>
<feature type="compositionally biased region" description="Basic residues" evidence="1">
    <location>
        <begin position="150"/>
        <end position="168"/>
    </location>
</feature>
<feature type="compositionally biased region" description="Basic and acidic residues" evidence="1">
    <location>
        <begin position="206"/>
        <end position="217"/>
    </location>
</feature>
<dbReference type="EC" id="3.6.3.38" evidence="2"/>
<dbReference type="GO" id="GO:0005524">
    <property type="term" value="F:ATP binding"/>
    <property type="evidence" value="ECO:0007669"/>
    <property type="project" value="UniProtKB-KW"/>
</dbReference>
<gene>
    <name evidence="2" type="ORF">AVDCRST_MAG36-1501</name>
</gene>
<dbReference type="EMBL" id="CADCUH010000093">
    <property type="protein sequence ID" value="CAA9343244.1"/>
    <property type="molecule type" value="Genomic_DNA"/>
</dbReference>
<accession>A0A6J4LVT7</accession>
<dbReference type="AlphaFoldDB" id="A0A6J4LVT7"/>
<feature type="non-terminal residue" evidence="2">
    <location>
        <position position="255"/>
    </location>
</feature>
<name>A0A6J4LVT7_9ACTN</name>
<feature type="region of interest" description="Disordered" evidence="1">
    <location>
        <begin position="1"/>
        <end position="255"/>
    </location>
</feature>
<feature type="compositionally biased region" description="Basic residues" evidence="1">
    <location>
        <begin position="231"/>
        <end position="255"/>
    </location>
</feature>
<reference evidence="2" key="1">
    <citation type="submission" date="2020-02" db="EMBL/GenBank/DDBJ databases">
        <authorList>
            <person name="Meier V. D."/>
        </authorList>
    </citation>
    <scope>NUCLEOTIDE SEQUENCE</scope>
    <source>
        <strain evidence="2">AVDCRST_MAG36</strain>
    </source>
</reference>
<evidence type="ECO:0000256" key="1">
    <source>
        <dbReference type="SAM" id="MobiDB-lite"/>
    </source>
</evidence>
<keyword evidence="2" id="KW-0378">Hydrolase</keyword>
<evidence type="ECO:0000313" key="2">
    <source>
        <dbReference type="EMBL" id="CAA9343244.1"/>
    </source>
</evidence>
<feature type="compositionally biased region" description="Low complexity" evidence="1">
    <location>
        <begin position="1"/>
        <end position="18"/>
    </location>
</feature>
<dbReference type="GO" id="GO:0016787">
    <property type="term" value="F:hydrolase activity"/>
    <property type="evidence" value="ECO:0007669"/>
    <property type="project" value="UniProtKB-KW"/>
</dbReference>
<sequence>AQRQQALHAALPPHAQADGGRRRAAAGDQQHLPGGRRRHLHRPGGGVGGAHGPQRVGQVDAAQAHQRGDAPGLRRAADPRSHRRAHRHRRRVPPAADRPRQRLPQRRDPGDERGGDEAEVRPDRRLRRHRPPPRQPGRQLLLRPVLAARFRSRGPHRLRHLPHRRGPRGRGQAVQEEVPGADGGDPPRGSDDVLRQPLRTVGAQDVRPRARSREGRPRLRRAGQGGDRLPPLRRVRRRRRGGRRRPRRPARRRHL</sequence>
<proteinExistence type="predicted"/>
<organism evidence="2">
    <name type="scientific">uncultured Nocardioidaceae bacterium</name>
    <dbReference type="NCBI Taxonomy" id="253824"/>
    <lineage>
        <taxon>Bacteria</taxon>
        <taxon>Bacillati</taxon>
        <taxon>Actinomycetota</taxon>
        <taxon>Actinomycetes</taxon>
        <taxon>Propionibacteriales</taxon>
        <taxon>Nocardioidaceae</taxon>
        <taxon>environmental samples</taxon>
    </lineage>
</organism>
<feature type="compositionally biased region" description="Basic and acidic residues" evidence="1">
    <location>
        <begin position="97"/>
        <end position="123"/>
    </location>
</feature>
<protein>
    <submittedName>
        <fullName evidence="2">Capsule polysaccharide export ATP-binding protein ctrD</fullName>
        <ecNumber evidence="2">3.6.3.38</ecNumber>
    </submittedName>
</protein>